<feature type="region of interest" description="Disordered" evidence="1">
    <location>
        <begin position="583"/>
        <end position="685"/>
    </location>
</feature>
<feature type="compositionally biased region" description="Acidic residues" evidence="1">
    <location>
        <begin position="654"/>
        <end position="677"/>
    </location>
</feature>
<evidence type="ECO:0000313" key="2">
    <source>
        <dbReference type="EMBL" id="KNC85668.1"/>
    </source>
</evidence>
<feature type="compositionally biased region" description="Basic and acidic residues" evidence="1">
    <location>
        <begin position="596"/>
        <end position="608"/>
    </location>
</feature>
<feature type="compositionally biased region" description="Acidic residues" evidence="1">
    <location>
        <begin position="246"/>
        <end position="259"/>
    </location>
</feature>
<evidence type="ECO:0000256" key="1">
    <source>
        <dbReference type="SAM" id="MobiDB-lite"/>
    </source>
</evidence>
<dbReference type="RefSeq" id="XP_014159570.1">
    <property type="nucleotide sequence ID" value="XM_014304095.1"/>
</dbReference>
<dbReference type="AlphaFoldDB" id="A0A0L0GBP7"/>
<feature type="compositionally biased region" description="Acidic residues" evidence="1">
    <location>
        <begin position="609"/>
        <end position="619"/>
    </location>
</feature>
<feature type="compositionally biased region" description="Polar residues" evidence="1">
    <location>
        <begin position="494"/>
        <end position="503"/>
    </location>
</feature>
<accession>A0A0L0GBP7</accession>
<name>A0A0L0GBP7_9EUKA</name>
<feature type="compositionally biased region" description="Polar residues" evidence="1">
    <location>
        <begin position="358"/>
        <end position="378"/>
    </location>
</feature>
<feature type="region of interest" description="Disordered" evidence="1">
    <location>
        <begin position="154"/>
        <end position="378"/>
    </location>
</feature>
<organism evidence="2 3">
    <name type="scientific">Sphaeroforma arctica JP610</name>
    <dbReference type="NCBI Taxonomy" id="667725"/>
    <lineage>
        <taxon>Eukaryota</taxon>
        <taxon>Ichthyosporea</taxon>
        <taxon>Ichthyophonida</taxon>
        <taxon>Sphaeroforma</taxon>
    </lineage>
</organism>
<feature type="compositionally biased region" description="Acidic residues" evidence="1">
    <location>
        <begin position="166"/>
        <end position="223"/>
    </location>
</feature>
<feature type="region of interest" description="Disordered" evidence="1">
    <location>
        <begin position="480"/>
        <end position="508"/>
    </location>
</feature>
<keyword evidence="3" id="KW-1185">Reference proteome</keyword>
<dbReference type="Proteomes" id="UP000054560">
    <property type="component" value="Unassembled WGS sequence"/>
</dbReference>
<protein>
    <submittedName>
        <fullName evidence="2">Uncharacterized protein</fullName>
    </submittedName>
</protein>
<feature type="compositionally biased region" description="Low complexity" evidence="1">
    <location>
        <begin position="872"/>
        <end position="892"/>
    </location>
</feature>
<feature type="region of interest" description="Disordered" evidence="1">
    <location>
        <begin position="547"/>
        <end position="571"/>
    </location>
</feature>
<evidence type="ECO:0000313" key="3">
    <source>
        <dbReference type="Proteomes" id="UP000054560"/>
    </source>
</evidence>
<reference evidence="2 3" key="1">
    <citation type="submission" date="2011-02" db="EMBL/GenBank/DDBJ databases">
        <title>The Genome Sequence of Sphaeroforma arctica JP610.</title>
        <authorList>
            <consortium name="The Broad Institute Genome Sequencing Platform"/>
            <person name="Russ C."/>
            <person name="Cuomo C."/>
            <person name="Young S.K."/>
            <person name="Zeng Q."/>
            <person name="Gargeya S."/>
            <person name="Alvarado L."/>
            <person name="Berlin A."/>
            <person name="Chapman S.B."/>
            <person name="Chen Z."/>
            <person name="Freedman E."/>
            <person name="Gellesch M."/>
            <person name="Goldberg J."/>
            <person name="Griggs A."/>
            <person name="Gujja S."/>
            <person name="Heilman E."/>
            <person name="Heiman D."/>
            <person name="Howarth C."/>
            <person name="Mehta T."/>
            <person name="Neiman D."/>
            <person name="Pearson M."/>
            <person name="Roberts A."/>
            <person name="Saif S."/>
            <person name="Shea T."/>
            <person name="Shenoy N."/>
            <person name="Sisk P."/>
            <person name="Stolte C."/>
            <person name="Sykes S."/>
            <person name="White J."/>
            <person name="Yandava C."/>
            <person name="Burger G."/>
            <person name="Gray M.W."/>
            <person name="Holland P.W.H."/>
            <person name="King N."/>
            <person name="Lang F.B.F."/>
            <person name="Roger A.J."/>
            <person name="Ruiz-Trillo I."/>
            <person name="Haas B."/>
            <person name="Nusbaum C."/>
            <person name="Birren B."/>
        </authorList>
    </citation>
    <scope>NUCLEOTIDE SEQUENCE [LARGE SCALE GENOMIC DNA]</scope>
    <source>
        <strain evidence="2 3">JP610</strain>
    </source>
</reference>
<dbReference type="EMBL" id="KQ241690">
    <property type="protein sequence ID" value="KNC85668.1"/>
    <property type="molecule type" value="Genomic_DNA"/>
</dbReference>
<sequence>MVANTAKGFGSLLERLRAKRENKQANASVANDAQSLDRGVPEDGFRKFQPKHKSHLLSLFGKGGTSKSMSAVIETATTETLEVEAGEEIELLLMKAAKKKIPRARLQPKFSVPFNITSELVIASTGKEETPTPEKKFDIGGKRRALKKHLLAMAAQSRNGMRNEDYMGDFQDDEEMPEAGEEESDLDYDGDEDGDSEEEVVENDGDGSATETEEVDEDEESSVNEDVGMAAKAKEPASTSEKQEQLYDEDGGVIEEMDMDALASKAPVSKDAPTQTQGINTAQSVSHSNSGEEDMMGGFVDENGYFISQSQGPKDALGGQQSTHKKPTHIAQNKFNRLPSGLFSQSLSMDMSGSSQGYSQGLKASQLQKSGTQTQTQALGSQLHLDEGGSQMNLSMAFGQSGQFVSAATAKSTAKGAESDKALDKNVDTDTQGTMPTVPKRTKRGGKTTQHYEPVLSQSQAPLGEEFVLGSDSQFGLSMAFGQSGEVRKDSGSVGDTQDGNHSNADKLPEELMLNTQNELNLSMAFGTTQNNDTSETPKLFDSVTKENPFNFNGQKNLSQKESGDTITYDEEEEDDMLERAAKGERMTFSHALDTASKEEASKYFSDKSDDDEIQDDDDNGKPMMIRKVIQGVKDQQKIKEREEKRKKRHDKLMDDEVGVSDEDDFSSDEEENDDGPDDLKDMMNDEDVEAGDVAALKRKIQEDLIADNDKAIDEIKQNVIGGYKRKAGNDFEDESEAMLAAARRRANARGYMDYDENSMDMFDTAHLRRSQIEEDDIELIDKSADFAKARVDKLAYMHSVESQNSSFSFHGCESMKSLETRRILQCIKKAKSCQGAPLRSRLSAEDSNSQFGIAKLHSKGSFLKKPTNQDSNSNWGNNNSKTNGNKKVAASKSRKARFVFANSVSATVPAEASSAPTAESLMPTKGSAAIRKLHELTKKKPGKPAPLKKAGSRGGSLFNIISNSSFKSR</sequence>
<feature type="compositionally biased region" description="Polar residues" evidence="1">
    <location>
        <begin position="272"/>
        <end position="289"/>
    </location>
</feature>
<feature type="compositionally biased region" description="Polar residues" evidence="1">
    <location>
        <begin position="24"/>
        <end position="34"/>
    </location>
</feature>
<feature type="region of interest" description="Disordered" evidence="1">
    <location>
        <begin position="863"/>
        <end position="893"/>
    </location>
</feature>
<proteinExistence type="predicted"/>
<feature type="compositionally biased region" description="Basic and acidic residues" evidence="1">
    <location>
        <begin position="635"/>
        <end position="644"/>
    </location>
</feature>
<feature type="compositionally biased region" description="Polar residues" evidence="1">
    <location>
        <begin position="960"/>
        <end position="970"/>
    </location>
</feature>
<feature type="region of interest" description="Disordered" evidence="1">
    <location>
        <begin position="411"/>
        <end position="449"/>
    </location>
</feature>
<dbReference type="GeneID" id="25902656"/>
<feature type="compositionally biased region" description="Polar residues" evidence="1">
    <location>
        <begin position="547"/>
        <end position="561"/>
    </location>
</feature>
<gene>
    <name evidence="2" type="ORF">SARC_02152</name>
</gene>
<feature type="region of interest" description="Disordered" evidence="1">
    <location>
        <begin position="21"/>
        <end position="44"/>
    </location>
</feature>
<feature type="compositionally biased region" description="Low complexity" evidence="1">
    <location>
        <begin position="344"/>
        <end position="357"/>
    </location>
</feature>
<feature type="region of interest" description="Disordered" evidence="1">
    <location>
        <begin position="936"/>
        <end position="970"/>
    </location>
</feature>
<feature type="compositionally biased region" description="Basic and acidic residues" evidence="1">
    <location>
        <begin position="417"/>
        <end position="428"/>
    </location>
</feature>